<dbReference type="InterPro" id="IPR038770">
    <property type="entry name" value="Na+/solute_symporter_sf"/>
</dbReference>
<comment type="similarity">
    <text evidence="1">Belongs to the bile acid:sodium symporter (BASS) (TC 2.A.28) family.</text>
</comment>
<keyword evidence="2" id="KW-0472">Membrane</keyword>
<keyword evidence="2" id="KW-1133">Transmembrane helix</keyword>
<feature type="transmembrane region" description="Helical" evidence="2">
    <location>
        <begin position="166"/>
        <end position="189"/>
    </location>
</feature>
<dbReference type="Proteomes" id="UP000507470">
    <property type="component" value="Unassembled WGS sequence"/>
</dbReference>
<dbReference type="Pfam" id="PF13593">
    <property type="entry name" value="SBF_like"/>
    <property type="match status" value="1"/>
</dbReference>
<dbReference type="AlphaFoldDB" id="A0A6J8DND5"/>
<feature type="transmembrane region" description="Helical" evidence="2">
    <location>
        <begin position="12"/>
        <end position="31"/>
    </location>
</feature>
<dbReference type="OrthoDB" id="188035at2759"/>
<feature type="transmembrane region" description="Helical" evidence="2">
    <location>
        <begin position="43"/>
        <end position="60"/>
    </location>
</feature>
<dbReference type="Gene3D" id="1.20.1530.20">
    <property type="match status" value="1"/>
</dbReference>
<feature type="transmembrane region" description="Helical" evidence="2">
    <location>
        <begin position="232"/>
        <end position="258"/>
    </location>
</feature>
<evidence type="ECO:0000313" key="3">
    <source>
        <dbReference type="EMBL" id="CAC5408400.1"/>
    </source>
</evidence>
<feature type="transmembrane region" description="Helical" evidence="2">
    <location>
        <begin position="313"/>
        <end position="330"/>
    </location>
</feature>
<reference evidence="3 4" key="1">
    <citation type="submission" date="2020-06" db="EMBL/GenBank/DDBJ databases">
        <authorList>
            <person name="Li R."/>
            <person name="Bekaert M."/>
        </authorList>
    </citation>
    <scope>NUCLEOTIDE SEQUENCE [LARGE SCALE GENOMIC DNA]</scope>
    <source>
        <strain evidence="4">wild</strain>
    </source>
</reference>
<keyword evidence="4" id="KW-1185">Reference proteome</keyword>
<sequence length="341" mass="37530">MIALLVSLLKRHYFLTGIVFVIIFAHLFPHIGAKGGLLKPEITVKYVAVFIIFFNSGISIKTEDLTKAVLQIRIHLFIQCFTFIVFPCIMVVLVNMLSLSSFDGLLLQGMKVLGCMPPPVSSAVILTKAIGGNEPAAIFNSALGSFLGIFATPALILNVIGNLVDVPVYNIATQLSLTVLFPLVLGQILRKHAKLWLDRKHIPFSCIGSCILLLIIYTTFCDTFSNANIGIDFISLMSVIFLIVIIQCILLFSIFMTITQVFKLFSPPDAVAVLFCCTHKSLTLGIPIVKILFSNHPGLSVISVPLLIYHPTQILLGGLLVPTIRGWLLFNQKYRSQLSKV</sequence>
<evidence type="ECO:0000313" key="4">
    <source>
        <dbReference type="Proteomes" id="UP000507470"/>
    </source>
</evidence>
<feature type="transmembrane region" description="Helical" evidence="2">
    <location>
        <begin position="105"/>
        <end position="126"/>
    </location>
</feature>
<dbReference type="GO" id="GO:0005886">
    <property type="term" value="C:plasma membrane"/>
    <property type="evidence" value="ECO:0007669"/>
    <property type="project" value="TreeGrafter"/>
</dbReference>
<evidence type="ECO:0000256" key="2">
    <source>
        <dbReference type="SAM" id="Phobius"/>
    </source>
</evidence>
<dbReference type="PIRSF" id="PIRSF026166">
    <property type="entry name" value="UCP026166"/>
    <property type="match status" value="1"/>
</dbReference>
<accession>A0A6J8DND5</accession>
<dbReference type="EMBL" id="CACVKT020007531">
    <property type="protein sequence ID" value="CAC5408400.1"/>
    <property type="molecule type" value="Genomic_DNA"/>
</dbReference>
<gene>
    <name evidence="3" type="ORF">MCOR_41793</name>
</gene>
<feature type="transmembrane region" description="Helical" evidence="2">
    <location>
        <begin position="72"/>
        <end position="93"/>
    </location>
</feature>
<proteinExistence type="inferred from homology"/>
<dbReference type="InterPro" id="IPR016833">
    <property type="entry name" value="Put_Na-Bile_cotransptr"/>
</dbReference>
<dbReference type="PANTHER" id="PTHR18640:SF5">
    <property type="entry name" value="SODIUM_BILE ACID COTRANSPORTER 7"/>
    <property type="match status" value="1"/>
</dbReference>
<keyword evidence="2" id="KW-0812">Transmembrane</keyword>
<organism evidence="3 4">
    <name type="scientific">Mytilus coruscus</name>
    <name type="common">Sea mussel</name>
    <dbReference type="NCBI Taxonomy" id="42192"/>
    <lineage>
        <taxon>Eukaryota</taxon>
        <taxon>Metazoa</taxon>
        <taxon>Spiralia</taxon>
        <taxon>Lophotrochozoa</taxon>
        <taxon>Mollusca</taxon>
        <taxon>Bivalvia</taxon>
        <taxon>Autobranchia</taxon>
        <taxon>Pteriomorphia</taxon>
        <taxon>Mytilida</taxon>
        <taxon>Mytiloidea</taxon>
        <taxon>Mytilidae</taxon>
        <taxon>Mytilinae</taxon>
        <taxon>Mytilus</taxon>
    </lineage>
</organism>
<protein>
    <submittedName>
        <fullName evidence="3">SLC10A7</fullName>
    </submittedName>
</protein>
<feature type="transmembrane region" description="Helical" evidence="2">
    <location>
        <begin position="201"/>
        <end position="220"/>
    </location>
</feature>
<dbReference type="PANTHER" id="PTHR18640">
    <property type="entry name" value="SOLUTE CARRIER FAMILY 10 MEMBER 7"/>
    <property type="match status" value="1"/>
</dbReference>
<feature type="transmembrane region" description="Helical" evidence="2">
    <location>
        <begin position="270"/>
        <end position="293"/>
    </location>
</feature>
<feature type="transmembrane region" description="Helical" evidence="2">
    <location>
        <begin position="138"/>
        <end position="160"/>
    </location>
</feature>
<name>A0A6J8DND5_MYTCO</name>
<evidence type="ECO:0000256" key="1">
    <source>
        <dbReference type="ARBA" id="ARBA00006528"/>
    </source>
</evidence>